<sequence length="113" mass="12383">MSCPPRRVLFCLMATLAAPVSAGGLPSLEWITRSAPGAVLACVEAGIEAWRIPDDYFERSNSGVQRHSLQFFNPVSGNIGFRLVAEPGVLRLFEYGPTLSAKWRRLFSRCAGL</sequence>
<dbReference type="AlphaFoldDB" id="A0A6B2KMD4"/>
<keyword evidence="1" id="KW-0732">Signal</keyword>
<evidence type="ECO:0000256" key="1">
    <source>
        <dbReference type="SAM" id="SignalP"/>
    </source>
</evidence>
<dbReference type="Proteomes" id="UP000482578">
    <property type="component" value="Unassembled WGS sequence"/>
</dbReference>
<reference evidence="2 3" key="1">
    <citation type="submission" date="2020-02" db="EMBL/GenBank/DDBJ databases">
        <authorList>
            <person name="Yang Z."/>
        </authorList>
    </citation>
    <scope>NUCLEOTIDE SEQUENCE [LARGE SCALE GENOMIC DNA]</scope>
    <source>
        <strain evidence="2 3">HX-7-9</strain>
    </source>
</reference>
<evidence type="ECO:0000313" key="3">
    <source>
        <dbReference type="Proteomes" id="UP000482578"/>
    </source>
</evidence>
<feature type="signal peptide" evidence="1">
    <location>
        <begin position="1"/>
        <end position="22"/>
    </location>
</feature>
<accession>A0A6B2KMD4</accession>
<proteinExistence type="predicted"/>
<keyword evidence="3" id="KW-1185">Reference proteome</keyword>
<evidence type="ECO:0000313" key="2">
    <source>
        <dbReference type="EMBL" id="NDV11330.1"/>
    </source>
</evidence>
<feature type="chain" id="PRO_5025349932" evidence="1">
    <location>
        <begin position="23"/>
        <end position="113"/>
    </location>
</feature>
<dbReference type="EMBL" id="JAAGAA010000001">
    <property type="protein sequence ID" value="NDV11330.1"/>
    <property type="molecule type" value="Genomic_DNA"/>
</dbReference>
<gene>
    <name evidence="2" type="ORF">GZH52_00715</name>
</gene>
<comment type="caution">
    <text evidence="2">The sequence shown here is derived from an EMBL/GenBank/DDBJ whole genome shotgun (WGS) entry which is preliminary data.</text>
</comment>
<dbReference type="RefSeq" id="WP_163314634.1">
    <property type="nucleotide sequence ID" value="NZ_JAAGAA010000001.1"/>
</dbReference>
<protein>
    <submittedName>
        <fullName evidence="2">Uncharacterized protein</fullName>
    </submittedName>
</protein>
<name>A0A6B2KMD4_9NEIS</name>
<organism evidence="2 3">
    <name type="scientific">Crenobacter caeni</name>
    <dbReference type="NCBI Taxonomy" id="2705474"/>
    <lineage>
        <taxon>Bacteria</taxon>
        <taxon>Pseudomonadati</taxon>
        <taxon>Pseudomonadota</taxon>
        <taxon>Betaproteobacteria</taxon>
        <taxon>Neisseriales</taxon>
        <taxon>Neisseriaceae</taxon>
        <taxon>Crenobacter</taxon>
    </lineage>
</organism>